<comment type="caution">
    <text evidence="3">Lacks conserved residue(s) required for the propagation of feature annotation.</text>
</comment>
<evidence type="ECO:0000256" key="1">
    <source>
        <dbReference type="ARBA" id="ARBA00022729"/>
    </source>
</evidence>
<feature type="domain" description="C-type lectin" evidence="4">
    <location>
        <begin position="1201"/>
        <end position="1322"/>
    </location>
</feature>
<gene>
    <name evidence="7" type="ORF">ILUMI_03864</name>
</gene>
<dbReference type="SMART" id="SM00327">
    <property type="entry name" value="VWA"/>
    <property type="match status" value="3"/>
</dbReference>
<dbReference type="CDD" id="cd01450">
    <property type="entry name" value="vWFA_subfamily_ECM"/>
    <property type="match status" value="1"/>
</dbReference>
<sequence length="2130" mass="244799">MCDSAGQHLASITNENVDHFFNLPLEYHDLWLDGKNEDDIWMWTELDAEIDTSYTSTAGNASDSISPFIRSSPRPNHNCLSFYRPNANEFTFLDKSCYDRFGFICQGTKYMHYQIKTTILSGREYSIYTKKASWYQANNICKSNGTYLAVLNTTEEIELLTHSNLSFVKLWTGAVYKQEKWMWDHTGTEIDINNYTKSLNSSGDCGIIKRSHQGGVAFLAKNCSLTYAFVCEERGDQGKWTSRSLNISGHYYSVSSERAIWSRASDMCAENGQYLALIDADIEMDVINRLEIDFHDLWVGARRSGNSNVWTWVHTGREFLLDKNFHTVVNKSTENHCLNIYREWNSSSLFIDRDCNEQHGFICESVPISKQYPLVLHTTFNGHQYLLIQQQLTWVQAYHACDSFNGYLAIISSQDEADFLSSNNKAFHDLWIGGNKLNNSVWRWYYTNQKINNDVQWERLPTRDNHNCLNLYTADGNSGIFMDRQCMERHSFICEETDQYEIVDEGNYPKDIDSLEEDMLHGTIYPRNFLPKFDNYKGRKYMFSNVRVTFDTAIEICKKHFGYLLIFEDSEEMEFIGNNTEGYHNLWIDGKRGNSTWNWEHIGTTIPSEKFICYQGRRNYDCLSFYRHDRVTSYYVERKCGEKHGFVCKDIIENTHEAPQDFIHRDRYYLLIPTTQVTWLEAKEFCEKESGYLAIADDLDEAKFLASLGNDLWVDAKFDESRNGWLWDHIYQEIMFDNYNLSKYSPEVKVNGNSRCLNIFRNLTNTPAFVERNCNDKFGFICEDLISLPGNATSVKREYSGRTYLFIQNKTTWENAYNVCRQRKGYLAVVTTKDEQKFISEMTNNLRDLWVDGIYMTNSWISNYTGQNIELSSSNEDNLTSNTDLTEWSSMYRKAGCNCLNAYLPFFDVFRFVGRNCSEEYSFVCEEIVEEPTPSQTVEFNGVRYTISMEAVSWQEANRKCSNHGYLAIIDTIYEASALVELTGRYHSLWIGATYSKEEWLWNYTEEVIDQEQGLWTNMAPRSEFNCSILYRDDLGNPSIVGKSCNDKFGYICEEGEMFSYSKPESDFKFDGKIFTLHRKPLPWDKAKKFCEKNRASLAVVENVELAALLASEPGYYDFWIDGLSEGLLWLWSSTGVYLPRFEHSLIKYVRIVPRTDRSCLTLFRSNNITRYLDNDCNVNKSFVCQKYDSALTGNITTIKRNQTLYYVISDTMKTWYEAWEICAANGSYLPIVKDAATADFVSSLYPYAAGEAWLGARKLNSWWTWELTDELLVEAETEVEFPIWSRLNQPDNMCLGLDHKTTMYPVFTDLNCSLSKVVICEQGCPALQPVNGSWSRKECSLRVQQIGEKCQVKCHSGFLPYGFPNITCTEYGWDEQIPICLSVTDFALNIISNIKDALNGFHKNNIGLVFLIDSSSGVGWENYQSMLEIIKSISVGVRAYEGNIKLGLITFEAEAKIEIHLDIIETCSFIQKVDKLMYKSMSDVVSFRKAFGAAQQAMRESHLSHSSVIVVFTSNNSTENLDDDLFNLKRNGNVIMVIGIKPQVNRNLIQKLASSDKSKYQINVDYFSLDEIAYILNRTFLYSGELQCCMRLKNTNGLNINPTSCTRDVSQKNAKCSIHCDNQYHLQGMDSLLCTSDGWQSTLELKRPFPQCYTTTQVTQTLLAVLQNLYVKDSADSTLYLIDQSGSMSEDDFYTEVKFVKQLLQMENSNVGVIVFNSEAYIEIPLDSYTSSDSLCNLYDRLDSLRFSGGSTNYEKAFAAALHQIQSYRTKYNNHTHQPTLIVMLTDGQNSETIEAAETLKSQGHIIMVITVGVNKRRNLIKMVSNRMDNSPLLFSLNTFEDLEKMNKYINSELLQNRTIYCCRIPIEFQKTQSKMFIIQKEDLEVNCAPGYSLSVENSTLKCSEVGLNIVPTCFAVPKRIAEYVTAQISRLFNNLVGQDKTKNQRQILVFLIDQTDSMTPIKNNQALTFMKSVANAFLSSENRTVGLINGQTHEAVMLIEPNVTSISEFIRQLNGITFNSTSYSLYKPLKYVLENLIETRTGNVLTVIISDRVYVSTPSLRLAQKILSSNSNLYVMEVHNETTESNIARLVDNSQDFFISGYYILKDSLYSIDSFETLEAVAENIYLI</sequence>
<evidence type="ECO:0000256" key="2">
    <source>
        <dbReference type="ARBA" id="ARBA00023157"/>
    </source>
</evidence>
<feature type="domain" description="C-type lectin" evidence="4">
    <location>
        <begin position="247"/>
        <end position="364"/>
    </location>
</feature>
<proteinExistence type="predicted"/>
<dbReference type="EMBL" id="VTPC01001336">
    <property type="protein sequence ID" value="KAF2902326.1"/>
    <property type="molecule type" value="Genomic_DNA"/>
</dbReference>
<feature type="domain" description="VWFA" evidence="5">
    <location>
        <begin position="1949"/>
        <end position="2127"/>
    </location>
</feature>
<dbReference type="Gene3D" id="3.10.100.10">
    <property type="entry name" value="Mannose-Binding Protein A, subunit A"/>
    <property type="match status" value="10"/>
</dbReference>
<dbReference type="InterPro" id="IPR002035">
    <property type="entry name" value="VWF_A"/>
</dbReference>
<dbReference type="Pfam" id="PF00084">
    <property type="entry name" value="Sushi"/>
    <property type="match status" value="2"/>
</dbReference>
<dbReference type="SUPFAM" id="SSF57535">
    <property type="entry name" value="Complement control module/SCR domain"/>
    <property type="match status" value="1"/>
</dbReference>
<feature type="domain" description="Sushi" evidence="6">
    <location>
        <begin position="1323"/>
        <end position="1383"/>
    </location>
</feature>
<dbReference type="InterPro" id="IPR050111">
    <property type="entry name" value="C-type_lectin/snaclec_domain"/>
</dbReference>
<comment type="caution">
    <text evidence="7">The sequence shown here is derived from an EMBL/GenBank/DDBJ whole genome shotgun (WGS) entry which is preliminary data.</text>
</comment>
<dbReference type="InterPro" id="IPR016186">
    <property type="entry name" value="C-type_lectin-like/link_sf"/>
</dbReference>
<feature type="domain" description="C-type lectin" evidence="4">
    <location>
        <begin position="536"/>
        <end position="649"/>
    </location>
</feature>
<dbReference type="CDD" id="cd00033">
    <property type="entry name" value="CCP"/>
    <property type="match status" value="1"/>
</dbReference>
<dbReference type="InterPro" id="IPR001304">
    <property type="entry name" value="C-type_lectin-like"/>
</dbReference>
<evidence type="ECO:0000259" key="4">
    <source>
        <dbReference type="PROSITE" id="PS50041"/>
    </source>
</evidence>
<dbReference type="SMART" id="SM00032">
    <property type="entry name" value="CCP"/>
    <property type="match status" value="2"/>
</dbReference>
<feature type="domain" description="C-type lectin" evidence="4">
    <location>
        <begin position="664"/>
        <end position="783"/>
    </location>
</feature>
<evidence type="ECO:0000313" key="8">
    <source>
        <dbReference type="Proteomes" id="UP000801492"/>
    </source>
</evidence>
<dbReference type="GO" id="GO:0032991">
    <property type="term" value="C:protein-containing complex"/>
    <property type="evidence" value="ECO:0007669"/>
    <property type="project" value="UniProtKB-ARBA"/>
</dbReference>
<dbReference type="InterPro" id="IPR036465">
    <property type="entry name" value="vWFA_dom_sf"/>
</dbReference>
<keyword evidence="3" id="KW-0768">Sushi</keyword>
<dbReference type="PANTHER" id="PTHR22803">
    <property type="entry name" value="MANNOSE, PHOSPHOLIPASE, LECTIN RECEPTOR RELATED"/>
    <property type="match status" value="1"/>
</dbReference>
<name>A0A8K0GK33_IGNLU</name>
<feature type="domain" description="C-type lectin" evidence="4">
    <location>
        <begin position="120"/>
        <end position="232"/>
    </location>
</feature>
<accession>A0A8K0GK33</accession>
<feature type="domain" description="C-type lectin" evidence="4">
    <location>
        <begin position="1070"/>
        <end position="1186"/>
    </location>
</feature>
<dbReference type="SUPFAM" id="SSF53300">
    <property type="entry name" value="vWA-like"/>
    <property type="match status" value="3"/>
</dbReference>
<keyword evidence="2" id="KW-1015">Disulfide bond</keyword>
<dbReference type="PROSITE" id="PS50041">
    <property type="entry name" value="C_TYPE_LECTIN_2"/>
    <property type="match status" value="9"/>
</dbReference>
<feature type="domain" description="C-type lectin" evidence="4">
    <location>
        <begin position="940"/>
        <end position="1054"/>
    </location>
</feature>
<dbReference type="SUPFAM" id="SSF56436">
    <property type="entry name" value="C-type lectin-like"/>
    <property type="match status" value="10"/>
</dbReference>
<dbReference type="InterPro" id="IPR035976">
    <property type="entry name" value="Sushi/SCR/CCP_sf"/>
</dbReference>
<dbReference type="Pfam" id="PF00059">
    <property type="entry name" value="Lectin_C"/>
    <property type="match status" value="9"/>
</dbReference>
<reference evidence="7" key="1">
    <citation type="submission" date="2019-08" db="EMBL/GenBank/DDBJ databases">
        <title>The genome of the North American firefly Photinus pyralis.</title>
        <authorList>
            <consortium name="Photinus pyralis genome working group"/>
            <person name="Fallon T.R."/>
            <person name="Sander Lower S.E."/>
            <person name="Weng J.-K."/>
        </authorList>
    </citation>
    <scope>NUCLEOTIDE SEQUENCE</scope>
    <source>
        <strain evidence="7">TRF0915ILg1</strain>
        <tissue evidence="7">Whole body</tissue>
    </source>
</reference>
<keyword evidence="1" id="KW-0732">Signal</keyword>
<dbReference type="CDD" id="cd00198">
    <property type="entry name" value="vWFA"/>
    <property type="match status" value="1"/>
</dbReference>
<evidence type="ECO:0000313" key="7">
    <source>
        <dbReference type="EMBL" id="KAF2902326.1"/>
    </source>
</evidence>
<dbReference type="PROSITE" id="PS50923">
    <property type="entry name" value="SUSHI"/>
    <property type="match status" value="1"/>
</dbReference>
<feature type="domain" description="VWFA" evidence="5">
    <location>
        <begin position="1678"/>
        <end position="1851"/>
    </location>
</feature>
<dbReference type="CDD" id="cd00037">
    <property type="entry name" value="CLECT"/>
    <property type="match status" value="10"/>
</dbReference>
<dbReference type="Gene3D" id="3.40.50.410">
    <property type="entry name" value="von Willebrand factor, type A domain"/>
    <property type="match status" value="3"/>
</dbReference>
<evidence type="ECO:0000259" key="5">
    <source>
        <dbReference type="PROSITE" id="PS50234"/>
    </source>
</evidence>
<dbReference type="Pfam" id="PF00092">
    <property type="entry name" value="VWA"/>
    <property type="match status" value="3"/>
</dbReference>
<dbReference type="PROSITE" id="PS50234">
    <property type="entry name" value="VWFA"/>
    <property type="match status" value="3"/>
</dbReference>
<feature type="domain" description="VWFA" evidence="5">
    <location>
        <begin position="1408"/>
        <end position="1587"/>
    </location>
</feature>
<dbReference type="InterPro" id="IPR000436">
    <property type="entry name" value="Sushi_SCR_CCP_dom"/>
</dbReference>
<dbReference type="Gene3D" id="2.10.70.10">
    <property type="entry name" value="Complement Module, domain 1"/>
    <property type="match status" value="1"/>
</dbReference>
<dbReference type="SMART" id="SM00034">
    <property type="entry name" value="CLECT"/>
    <property type="match status" value="9"/>
</dbReference>
<dbReference type="InterPro" id="IPR016187">
    <property type="entry name" value="CTDL_fold"/>
</dbReference>
<dbReference type="OrthoDB" id="6742463at2759"/>
<dbReference type="Proteomes" id="UP000801492">
    <property type="component" value="Unassembled WGS sequence"/>
</dbReference>
<evidence type="ECO:0000256" key="3">
    <source>
        <dbReference type="PROSITE-ProRule" id="PRU00302"/>
    </source>
</evidence>
<evidence type="ECO:0000259" key="6">
    <source>
        <dbReference type="PROSITE" id="PS50923"/>
    </source>
</evidence>
<feature type="domain" description="C-type lectin" evidence="4">
    <location>
        <begin position="380"/>
        <end position="495"/>
    </location>
</feature>
<keyword evidence="8" id="KW-1185">Reference proteome</keyword>
<organism evidence="7 8">
    <name type="scientific">Ignelater luminosus</name>
    <name type="common">Cucubano</name>
    <name type="synonym">Pyrophorus luminosus</name>
    <dbReference type="NCBI Taxonomy" id="2038154"/>
    <lineage>
        <taxon>Eukaryota</taxon>
        <taxon>Metazoa</taxon>
        <taxon>Ecdysozoa</taxon>
        <taxon>Arthropoda</taxon>
        <taxon>Hexapoda</taxon>
        <taxon>Insecta</taxon>
        <taxon>Pterygota</taxon>
        <taxon>Neoptera</taxon>
        <taxon>Endopterygota</taxon>
        <taxon>Coleoptera</taxon>
        <taxon>Polyphaga</taxon>
        <taxon>Elateriformia</taxon>
        <taxon>Elateroidea</taxon>
        <taxon>Elateridae</taxon>
        <taxon>Agrypninae</taxon>
        <taxon>Pyrophorini</taxon>
        <taxon>Ignelater</taxon>
    </lineage>
</organism>
<feature type="domain" description="C-type lectin" evidence="4">
    <location>
        <begin position="799"/>
        <end position="926"/>
    </location>
</feature>
<protein>
    <submittedName>
        <fullName evidence="7">Uncharacterized protein</fullName>
    </submittedName>
</protein>